<dbReference type="AlphaFoldDB" id="A0A840UM63"/>
<dbReference type="EMBL" id="JACHFH010000027">
    <property type="protein sequence ID" value="MBB5336887.1"/>
    <property type="molecule type" value="Genomic_DNA"/>
</dbReference>
<dbReference type="Gene3D" id="3.40.50.150">
    <property type="entry name" value="Vaccinia Virus protein VP39"/>
    <property type="match status" value="1"/>
</dbReference>
<dbReference type="Proteomes" id="UP000559117">
    <property type="component" value="Unassembled WGS sequence"/>
</dbReference>
<protein>
    <submittedName>
        <fullName evidence="1">2-polyprenyl-3-methyl-5-hydroxy-6-metoxy-1, 4-benzoquinol methylase</fullName>
    </submittedName>
</protein>
<name>A0A840UM63_9FIRM</name>
<dbReference type="RefSeq" id="WP_183862238.1">
    <property type="nucleotide sequence ID" value="NZ_JACHFH010000027.1"/>
</dbReference>
<dbReference type="Pfam" id="PF13489">
    <property type="entry name" value="Methyltransf_23"/>
    <property type="match status" value="1"/>
</dbReference>
<dbReference type="GO" id="GO:0008168">
    <property type="term" value="F:methyltransferase activity"/>
    <property type="evidence" value="ECO:0007669"/>
    <property type="project" value="UniProtKB-KW"/>
</dbReference>
<comment type="caution">
    <text evidence="1">The sequence shown here is derived from an EMBL/GenBank/DDBJ whole genome shotgun (WGS) entry which is preliminary data.</text>
</comment>
<organism evidence="1 2">
    <name type="scientific">Pectinatus brassicae</name>
    <dbReference type="NCBI Taxonomy" id="862415"/>
    <lineage>
        <taxon>Bacteria</taxon>
        <taxon>Bacillati</taxon>
        <taxon>Bacillota</taxon>
        <taxon>Negativicutes</taxon>
        <taxon>Selenomonadales</taxon>
        <taxon>Selenomonadaceae</taxon>
        <taxon>Pectinatus</taxon>
    </lineage>
</organism>
<accession>A0A840UM63</accession>
<gene>
    <name evidence="1" type="ORF">HNR32_002042</name>
</gene>
<evidence type="ECO:0000313" key="2">
    <source>
        <dbReference type="Proteomes" id="UP000559117"/>
    </source>
</evidence>
<evidence type="ECO:0000313" key="1">
    <source>
        <dbReference type="EMBL" id="MBB5336887.1"/>
    </source>
</evidence>
<keyword evidence="1" id="KW-0808">Transferase</keyword>
<keyword evidence="1" id="KW-0489">Methyltransferase</keyword>
<dbReference type="GO" id="GO:0032259">
    <property type="term" value="P:methylation"/>
    <property type="evidence" value="ECO:0007669"/>
    <property type="project" value="UniProtKB-KW"/>
</dbReference>
<dbReference type="InterPro" id="IPR029063">
    <property type="entry name" value="SAM-dependent_MTases_sf"/>
</dbReference>
<dbReference type="CDD" id="cd02440">
    <property type="entry name" value="AdoMet_MTases"/>
    <property type="match status" value="1"/>
</dbReference>
<keyword evidence="2" id="KW-1185">Reference proteome</keyword>
<dbReference type="SUPFAM" id="SSF53335">
    <property type="entry name" value="S-adenosyl-L-methionine-dependent methyltransferases"/>
    <property type="match status" value="1"/>
</dbReference>
<reference evidence="1 2" key="1">
    <citation type="submission" date="2020-08" db="EMBL/GenBank/DDBJ databases">
        <title>Genomic Encyclopedia of Type Strains, Phase IV (KMG-IV): sequencing the most valuable type-strain genomes for metagenomic binning, comparative biology and taxonomic classification.</title>
        <authorList>
            <person name="Goeker M."/>
        </authorList>
    </citation>
    <scope>NUCLEOTIDE SEQUENCE [LARGE SCALE GENOMIC DNA]</scope>
    <source>
        <strain evidence="1 2">DSM 24661</strain>
    </source>
</reference>
<sequence length="300" mass="35156">MKIGKVTLNFDKYFDDKDIYSDGNIENELLTIVKDNKQKEVLDKDNRWPILYHFSEARKNILRWFPFEAKSRILEIGSGCGAITELFCEKNLVVHGIESSKRRAEIAAYRNKKYENLSINVGDFMDVHCNEKYNYITTIGVLEYAPMFIKSENPFDLFLNKCRSLLAVNGTLLIAIENRLGIKYWAGATEDHTGNLFEGIENYQENSHVRTFSKKELEKILWDNGFKNLQWYYPYPDYKFPRQIFSDDFLPTADWLYENIVTYDKDRVAFFNEKKALQSIADSGNFTDFSNSFLVICKQE</sequence>
<proteinExistence type="predicted"/>